<dbReference type="InterPro" id="IPR027843">
    <property type="entry name" value="DUF4440"/>
</dbReference>
<dbReference type="Pfam" id="PF14534">
    <property type="entry name" value="DUF4440"/>
    <property type="match status" value="1"/>
</dbReference>
<feature type="signal peptide" evidence="1">
    <location>
        <begin position="1"/>
        <end position="20"/>
    </location>
</feature>
<proteinExistence type="predicted"/>
<keyword evidence="1" id="KW-0732">Signal</keyword>
<dbReference type="Proteomes" id="UP001232063">
    <property type="component" value="Unassembled WGS sequence"/>
</dbReference>
<dbReference type="EMBL" id="JASJOU010000005">
    <property type="protein sequence ID" value="MDJ1502589.1"/>
    <property type="molecule type" value="Genomic_DNA"/>
</dbReference>
<keyword evidence="4" id="KW-1185">Reference proteome</keyword>
<evidence type="ECO:0000313" key="4">
    <source>
        <dbReference type="Proteomes" id="UP001232063"/>
    </source>
</evidence>
<dbReference type="SUPFAM" id="SSF54427">
    <property type="entry name" value="NTF2-like"/>
    <property type="match status" value="1"/>
</dbReference>
<accession>A0AAE3R2K5</accession>
<protein>
    <submittedName>
        <fullName evidence="3">Nuclear transport factor 2 family protein</fullName>
    </submittedName>
</protein>
<evidence type="ECO:0000313" key="3">
    <source>
        <dbReference type="EMBL" id="MDJ1502589.1"/>
    </source>
</evidence>
<name>A0AAE3R2K5_9BACT</name>
<dbReference type="Gene3D" id="3.10.450.50">
    <property type="match status" value="1"/>
</dbReference>
<dbReference type="InterPro" id="IPR032710">
    <property type="entry name" value="NTF2-like_dom_sf"/>
</dbReference>
<organism evidence="3 4">
    <name type="scientific">Xanthocytophaga agilis</name>
    <dbReference type="NCBI Taxonomy" id="3048010"/>
    <lineage>
        <taxon>Bacteria</taxon>
        <taxon>Pseudomonadati</taxon>
        <taxon>Bacteroidota</taxon>
        <taxon>Cytophagia</taxon>
        <taxon>Cytophagales</taxon>
        <taxon>Rhodocytophagaceae</taxon>
        <taxon>Xanthocytophaga</taxon>
    </lineage>
</organism>
<comment type="caution">
    <text evidence="3">The sequence shown here is derived from an EMBL/GenBank/DDBJ whole genome shotgun (WGS) entry which is preliminary data.</text>
</comment>
<feature type="domain" description="DUF4440" evidence="2">
    <location>
        <begin position="29"/>
        <end position="138"/>
    </location>
</feature>
<reference evidence="3" key="1">
    <citation type="submission" date="2023-05" db="EMBL/GenBank/DDBJ databases">
        <authorList>
            <person name="Zhang X."/>
        </authorList>
    </citation>
    <scope>NUCLEOTIDE SEQUENCE</scope>
    <source>
        <strain evidence="3">BD1B2-1</strain>
    </source>
</reference>
<evidence type="ECO:0000256" key="1">
    <source>
        <dbReference type="SAM" id="SignalP"/>
    </source>
</evidence>
<evidence type="ECO:0000259" key="2">
    <source>
        <dbReference type="Pfam" id="PF14534"/>
    </source>
</evidence>
<feature type="chain" id="PRO_5042221932" evidence="1">
    <location>
        <begin position="21"/>
        <end position="144"/>
    </location>
</feature>
<sequence>MRFIYFFIITCIFFCLKVSAQKNTDSQAIRQAMDEQVKAWNNGDLVKFMDGYWQSDSLQFIGSKGIVYGWKSTLERYQKSYPDAAARGTLRFEILKVDIVSKDAAFVIGKFFLTRPQVGDASGHFTLLWRKVNGKWKIVVDHTS</sequence>
<dbReference type="AlphaFoldDB" id="A0AAE3R2K5"/>
<gene>
    <name evidence="3" type="ORF">QNI22_18110</name>
</gene>
<dbReference type="RefSeq" id="WP_314512723.1">
    <property type="nucleotide sequence ID" value="NZ_JASJOU010000005.1"/>
</dbReference>